<dbReference type="PROSITE" id="PS51257">
    <property type="entry name" value="PROKAR_LIPOPROTEIN"/>
    <property type="match status" value="1"/>
</dbReference>
<feature type="region of interest" description="Disordered" evidence="1">
    <location>
        <begin position="124"/>
        <end position="149"/>
    </location>
</feature>
<name>A0A512DGW9_9CELL</name>
<gene>
    <name evidence="3" type="ORF">CAE01nite_34460</name>
</gene>
<evidence type="ECO:0000256" key="2">
    <source>
        <dbReference type="SAM" id="SignalP"/>
    </source>
</evidence>
<comment type="caution">
    <text evidence="3">The sequence shown here is derived from an EMBL/GenBank/DDBJ whole genome shotgun (WGS) entry which is preliminary data.</text>
</comment>
<dbReference type="EMBL" id="BJYY01000022">
    <property type="protein sequence ID" value="GEO35721.1"/>
    <property type="molecule type" value="Genomic_DNA"/>
</dbReference>
<organism evidence="3 4">
    <name type="scientific">Cellulomonas aerilata</name>
    <dbReference type="NCBI Taxonomy" id="515326"/>
    <lineage>
        <taxon>Bacteria</taxon>
        <taxon>Bacillati</taxon>
        <taxon>Actinomycetota</taxon>
        <taxon>Actinomycetes</taxon>
        <taxon>Micrococcales</taxon>
        <taxon>Cellulomonadaceae</taxon>
        <taxon>Cellulomonas</taxon>
    </lineage>
</organism>
<reference evidence="3 4" key="1">
    <citation type="submission" date="2019-07" db="EMBL/GenBank/DDBJ databases">
        <title>Whole genome shotgun sequence of Cellulomonas aerilata NBRC 106308.</title>
        <authorList>
            <person name="Hosoyama A."/>
            <person name="Uohara A."/>
            <person name="Ohji S."/>
            <person name="Ichikawa N."/>
        </authorList>
    </citation>
    <scope>NUCLEOTIDE SEQUENCE [LARGE SCALE GENOMIC DNA]</scope>
    <source>
        <strain evidence="3 4">NBRC 106308</strain>
    </source>
</reference>
<evidence type="ECO:0000256" key="1">
    <source>
        <dbReference type="SAM" id="MobiDB-lite"/>
    </source>
</evidence>
<keyword evidence="2" id="KW-0732">Signal</keyword>
<protein>
    <recommendedName>
        <fullName evidence="5">DUF306 domain-containing protein</fullName>
    </recommendedName>
</protein>
<evidence type="ECO:0000313" key="4">
    <source>
        <dbReference type="Proteomes" id="UP000321181"/>
    </source>
</evidence>
<feature type="chain" id="PRO_5021932575" description="DUF306 domain-containing protein" evidence="2">
    <location>
        <begin position="23"/>
        <end position="180"/>
    </location>
</feature>
<dbReference type="AlphaFoldDB" id="A0A512DGW9"/>
<dbReference type="Proteomes" id="UP000321181">
    <property type="component" value="Unassembled WGS sequence"/>
</dbReference>
<feature type="compositionally biased region" description="Polar residues" evidence="1">
    <location>
        <begin position="37"/>
        <end position="54"/>
    </location>
</feature>
<feature type="signal peptide" evidence="2">
    <location>
        <begin position="1"/>
        <end position="22"/>
    </location>
</feature>
<proteinExistence type="predicted"/>
<evidence type="ECO:0000313" key="3">
    <source>
        <dbReference type="EMBL" id="GEO35721.1"/>
    </source>
</evidence>
<keyword evidence="4" id="KW-1185">Reference proteome</keyword>
<accession>A0A512DGW9</accession>
<feature type="region of interest" description="Disordered" evidence="1">
    <location>
        <begin position="26"/>
        <end position="55"/>
    </location>
</feature>
<evidence type="ECO:0008006" key="5">
    <source>
        <dbReference type="Google" id="ProtNLM"/>
    </source>
</evidence>
<sequence>MRSVAPVAAVVLALLLAGCGGADPTPVALGGPPETGSPATASSTQAARPPQTTAPEDLTAEDLLGLWGAGEDGGAEIVLELDADGTFTRVSLLREEREGGTFRFQDVVEGTFRVGDGRLTLRPTAGTQTVDDPESGDGPVSTRKADLDREQHGVELREGGAVLVLTPADGAPLLLARQQS</sequence>